<protein>
    <recommendedName>
        <fullName evidence="1">DUF6532 domain-containing protein</fullName>
    </recommendedName>
</protein>
<dbReference type="AlphaFoldDB" id="A0A0C9Y185"/>
<sequence>ENQSQSQALIKGAMFLRDGVDNKGSMNNMAHPALAALVMDFFYSSSSIGTVFPEVFSREVPRVAICLAATALRAALDEYTQTGIRQDCPFEYGTYSKIFTGFPDTQHQIDWHPRHAAKMWELQVAWASAG</sequence>
<evidence type="ECO:0000313" key="3">
    <source>
        <dbReference type="Proteomes" id="UP000054018"/>
    </source>
</evidence>
<proteinExistence type="predicted"/>
<name>A0A0C9Y185_9AGAM</name>
<feature type="non-terminal residue" evidence="2">
    <location>
        <position position="130"/>
    </location>
</feature>
<accession>A0A0C9Y185</accession>
<dbReference type="HOGENOM" id="CLU_060373_1_0_1"/>
<keyword evidence="3" id="KW-1185">Reference proteome</keyword>
<evidence type="ECO:0000259" key="1">
    <source>
        <dbReference type="Pfam" id="PF20149"/>
    </source>
</evidence>
<feature type="non-terminal residue" evidence="2">
    <location>
        <position position="1"/>
    </location>
</feature>
<reference evidence="2 3" key="1">
    <citation type="submission" date="2014-04" db="EMBL/GenBank/DDBJ databases">
        <authorList>
            <consortium name="DOE Joint Genome Institute"/>
            <person name="Kuo A."/>
            <person name="Kohler A."/>
            <person name="Costa M.D."/>
            <person name="Nagy L.G."/>
            <person name="Floudas D."/>
            <person name="Copeland A."/>
            <person name="Barry K.W."/>
            <person name="Cichocki N."/>
            <person name="Veneault-Fourrey C."/>
            <person name="LaButti K."/>
            <person name="Lindquist E.A."/>
            <person name="Lipzen A."/>
            <person name="Lundell T."/>
            <person name="Morin E."/>
            <person name="Murat C."/>
            <person name="Sun H."/>
            <person name="Tunlid A."/>
            <person name="Henrissat B."/>
            <person name="Grigoriev I.V."/>
            <person name="Hibbett D.S."/>
            <person name="Martin F."/>
            <person name="Nordberg H.P."/>
            <person name="Cantor M.N."/>
            <person name="Hua S.X."/>
        </authorList>
    </citation>
    <scope>NUCLEOTIDE SEQUENCE [LARGE SCALE GENOMIC DNA]</scope>
    <source>
        <strain evidence="2 3">441</strain>
    </source>
</reference>
<dbReference type="EMBL" id="KN833805">
    <property type="protein sequence ID" value="KIK18440.1"/>
    <property type="molecule type" value="Genomic_DNA"/>
</dbReference>
<dbReference type="STRING" id="765257.A0A0C9Y185"/>
<dbReference type="OrthoDB" id="2670686at2759"/>
<feature type="domain" description="DUF6532" evidence="1">
    <location>
        <begin position="2"/>
        <end position="101"/>
    </location>
</feature>
<dbReference type="Pfam" id="PF20149">
    <property type="entry name" value="DUF6532"/>
    <property type="match status" value="1"/>
</dbReference>
<dbReference type="InterPro" id="IPR045341">
    <property type="entry name" value="DUF6532"/>
</dbReference>
<evidence type="ECO:0000313" key="2">
    <source>
        <dbReference type="EMBL" id="KIK18440.1"/>
    </source>
</evidence>
<organism evidence="2 3">
    <name type="scientific">Pisolithus microcarpus 441</name>
    <dbReference type="NCBI Taxonomy" id="765257"/>
    <lineage>
        <taxon>Eukaryota</taxon>
        <taxon>Fungi</taxon>
        <taxon>Dikarya</taxon>
        <taxon>Basidiomycota</taxon>
        <taxon>Agaricomycotina</taxon>
        <taxon>Agaricomycetes</taxon>
        <taxon>Agaricomycetidae</taxon>
        <taxon>Boletales</taxon>
        <taxon>Sclerodermatineae</taxon>
        <taxon>Pisolithaceae</taxon>
        <taxon>Pisolithus</taxon>
    </lineage>
</organism>
<dbReference type="Proteomes" id="UP000054018">
    <property type="component" value="Unassembled WGS sequence"/>
</dbReference>
<gene>
    <name evidence="2" type="ORF">PISMIDRAFT_77395</name>
</gene>
<reference evidence="3" key="2">
    <citation type="submission" date="2015-01" db="EMBL/GenBank/DDBJ databases">
        <title>Evolutionary Origins and Diversification of the Mycorrhizal Mutualists.</title>
        <authorList>
            <consortium name="DOE Joint Genome Institute"/>
            <consortium name="Mycorrhizal Genomics Consortium"/>
            <person name="Kohler A."/>
            <person name="Kuo A."/>
            <person name="Nagy L.G."/>
            <person name="Floudas D."/>
            <person name="Copeland A."/>
            <person name="Barry K.W."/>
            <person name="Cichocki N."/>
            <person name="Veneault-Fourrey C."/>
            <person name="LaButti K."/>
            <person name="Lindquist E.A."/>
            <person name="Lipzen A."/>
            <person name="Lundell T."/>
            <person name="Morin E."/>
            <person name="Murat C."/>
            <person name="Riley R."/>
            <person name="Ohm R."/>
            <person name="Sun H."/>
            <person name="Tunlid A."/>
            <person name="Henrissat B."/>
            <person name="Grigoriev I.V."/>
            <person name="Hibbett D.S."/>
            <person name="Martin F."/>
        </authorList>
    </citation>
    <scope>NUCLEOTIDE SEQUENCE [LARGE SCALE GENOMIC DNA]</scope>
    <source>
        <strain evidence="3">441</strain>
    </source>
</reference>